<name>A0A9K3Q3I4_9STRA</name>
<feature type="region of interest" description="Disordered" evidence="1">
    <location>
        <begin position="202"/>
        <end position="235"/>
    </location>
</feature>
<gene>
    <name evidence="3" type="ORF">IV203_031903</name>
</gene>
<proteinExistence type="predicted"/>
<feature type="compositionally biased region" description="Basic and acidic residues" evidence="1">
    <location>
        <begin position="202"/>
        <end position="220"/>
    </location>
</feature>
<feature type="region of interest" description="Disordered" evidence="1">
    <location>
        <begin position="443"/>
        <end position="517"/>
    </location>
</feature>
<evidence type="ECO:0000259" key="2">
    <source>
        <dbReference type="Pfam" id="PF20710"/>
    </source>
</evidence>
<feature type="compositionally biased region" description="Low complexity" evidence="1">
    <location>
        <begin position="282"/>
        <end position="304"/>
    </location>
</feature>
<feature type="domain" description="DUF6824" evidence="2">
    <location>
        <begin position="96"/>
        <end position="190"/>
    </location>
</feature>
<protein>
    <recommendedName>
        <fullName evidence="2">DUF6824 domain-containing protein</fullName>
    </recommendedName>
</protein>
<feature type="compositionally biased region" description="Basic and acidic residues" evidence="1">
    <location>
        <begin position="7"/>
        <end position="16"/>
    </location>
</feature>
<organism evidence="3 4">
    <name type="scientific">Nitzschia inconspicua</name>
    <dbReference type="NCBI Taxonomy" id="303405"/>
    <lineage>
        <taxon>Eukaryota</taxon>
        <taxon>Sar</taxon>
        <taxon>Stramenopiles</taxon>
        <taxon>Ochrophyta</taxon>
        <taxon>Bacillariophyta</taxon>
        <taxon>Bacillariophyceae</taxon>
        <taxon>Bacillariophycidae</taxon>
        <taxon>Bacillariales</taxon>
        <taxon>Bacillariaceae</taxon>
        <taxon>Nitzschia</taxon>
    </lineage>
</organism>
<dbReference type="OrthoDB" id="55344at2759"/>
<feature type="region of interest" description="Disordered" evidence="1">
    <location>
        <begin position="282"/>
        <end position="305"/>
    </location>
</feature>
<evidence type="ECO:0000313" key="4">
    <source>
        <dbReference type="Proteomes" id="UP000693970"/>
    </source>
</evidence>
<feature type="compositionally biased region" description="Low complexity" evidence="1">
    <location>
        <begin position="224"/>
        <end position="235"/>
    </location>
</feature>
<evidence type="ECO:0000313" key="3">
    <source>
        <dbReference type="EMBL" id="KAG7369160.1"/>
    </source>
</evidence>
<feature type="compositionally biased region" description="Basic and acidic residues" evidence="1">
    <location>
        <begin position="447"/>
        <end position="456"/>
    </location>
</feature>
<dbReference type="EMBL" id="JAGRRH010000006">
    <property type="protein sequence ID" value="KAG7369160.1"/>
    <property type="molecule type" value="Genomic_DNA"/>
</dbReference>
<keyword evidence="4" id="KW-1185">Reference proteome</keyword>
<dbReference type="InterPro" id="IPR049227">
    <property type="entry name" value="DUF6824"/>
</dbReference>
<feature type="compositionally biased region" description="Acidic residues" evidence="1">
    <location>
        <begin position="471"/>
        <end position="480"/>
    </location>
</feature>
<feature type="compositionally biased region" description="Basic and acidic residues" evidence="1">
    <location>
        <begin position="44"/>
        <end position="72"/>
    </location>
</feature>
<dbReference type="Pfam" id="PF20710">
    <property type="entry name" value="DUF6824"/>
    <property type="match status" value="1"/>
</dbReference>
<reference evidence="3" key="1">
    <citation type="journal article" date="2021" name="Sci. Rep.">
        <title>Diploid genomic architecture of Nitzschia inconspicua, an elite biomass production diatom.</title>
        <authorList>
            <person name="Oliver A."/>
            <person name="Podell S."/>
            <person name="Pinowska A."/>
            <person name="Traller J.C."/>
            <person name="Smith S.R."/>
            <person name="McClure R."/>
            <person name="Beliaev A."/>
            <person name="Bohutskyi P."/>
            <person name="Hill E.A."/>
            <person name="Rabines A."/>
            <person name="Zheng H."/>
            <person name="Allen L.Z."/>
            <person name="Kuo A."/>
            <person name="Grigoriev I.V."/>
            <person name="Allen A.E."/>
            <person name="Hazlebeck D."/>
            <person name="Allen E.E."/>
        </authorList>
    </citation>
    <scope>NUCLEOTIDE SEQUENCE</scope>
    <source>
        <strain evidence="3">Hildebrandi</strain>
    </source>
</reference>
<feature type="compositionally biased region" description="Basic residues" evidence="1">
    <location>
        <begin position="501"/>
        <end position="511"/>
    </location>
</feature>
<accession>A0A9K3Q3I4</accession>
<comment type="caution">
    <text evidence="3">The sequence shown here is derived from an EMBL/GenBank/DDBJ whole genome shotgun (WGS) entry which is preliminary data.</text>
</comment>
<dbReference type="AlphaFoldDB" id="A0A9K3Q3I4"/>
<dbReference type="Proteomes" id="UP000693970">
    <property type="component" value="Unassembled WGS sequence"/>
</dbReference>
<sequence length="517" mass="58081">MQYTKLRYQDEKRDQEGSFELLPGSSSTITMALDSPINDEEAEETKKLQKVKRDDAVDGKRRRHKDDEKAESDASNEGTISMKYPGVFLTETNDRDVLQGRGSGSNLYQGNMVYRDMIEEVATSYTSTSSRKEKNRLVNELISVIHGMNGRFLHPVDTDEATTLGLDPNKDFFFEITDADAVDKVKQAIRYVHYKKRPLMEQRKKAAVERGDVVERDTKKSRSARSVSISDSNSSNVESSFQKLLNQLSTSNAAGRESGDTGDSNQQFLQLQRQLLLKQQLQGASNSPLQSSSSAPGSSVNPNSTQDALVDIIAGLQQQGRRDQGASVHQVIQQHLLVQQLQQLQQQQIQQRQQQQQLLQSLLQLQPDQQTLLAALGTRPDQTSGTTPQSSAAKLVASLLQQVPVAELSDPLQAQIQQLFLQRTQLQAQQSVNPLQDQIKQLLRQQSHHDGSRSHGDGAAGGPAVMNESDFSFDEEDEDYDRSLMARRAGKRRRSEDPMFRRFKKPKRRKAGMMDRR</sequence>
<reference evidence="3" key="2">
    <citation type="submission" date="2021-04" db="EMBL/GenBank/DDBJ databases">
        <authorList>
            <person name="Podell S."/>
        </authorList>
    </citation>
    <scope>NUCLEOTIDE SEQUENCE</scope>
    <source>
        <strain evidence="3">Hildebrandi</strain>
    </source>
</reference>
<feature type="region of interest" description="Disordered" evidence="1">
    <location>
        <begin position="1"/>
        <end position="80"/>
    </location>
</feature>
<evidence type="ECO:0000256" key="1">
    <source>
        <dbReference type="SAM" id="MobiDB-lite"/>
    </source>
</evidence>